<evidence type="ECO:0000313" key="3">
    <source>
        <dbReference type="EMBL" id="QID81055.1"/>
    </source>
</evidence>
<feature type="compositionally biased region" description="Polar residues" evidence="2">
    <location>
        <begin position="287"/>
        <end position="296"/>
    </location>
</feature>
<feature type="region of interest" description="Disordered" evidence="2">
    <location>
        <begin position="18"/>
        <end position="52"/>
    </location>
</feature>
<feature type="compositionally biased region" description="Basic residues" evidence="2">
    <location>
        <begin position="41"/>
        <end position="50"/>
    </location>
</feature>
<dbReference type="Proteomes" id="UP000501346">
    <property type="component" value="Chromosome ScXII"/>
</dbReference>
<feature type="coiled-coil region" evidence="1">
    <location>
        <begin position="365"/>
        <end position="392"/>
    </location>
</feature>
<protein>
    <submittedName>
        <fullName evidence="3">Suppressor of rad53 null lethality</fullName>
    </submittedName>
</protein>
<feature type="compositionally biased region" description="Basic and acidic residues" evidence="2">
    <location>
        <begin position="21"/>
        <end position="31"/>
    </location>
</feature>
<dbReference type="SMR" id="A0A6C1DW05"/>
<dbReference type="EMBL" id="CP048993">
    <property type="protein sequence ID" value="QID81055.1"/>
    <property type="molecule type" value="Genomic_DNA"/>
</dbReference>
<evidence type="ECO:0000256" key="2">
    <source>
        <dbReference type="SAM" id="MobiDB-lite"/>
    </source>
</evidence>
<sequence>MSNFKNFTLNSFEDYYGKPSETPKMEEEKLEVTNVNASSSKKVHKSKKSTSKYDQKNVFRNSMTGIAQILPTKPVKIIEQNIDFANPKSFDLLQSTHTICFNKRINTTNTKLNVETHTSSDIDNDILHVGAPTDLGGNSNDEAETRQLRKFRWSNNKEKSLCEKLTVIYWALLLHTTKRASKRRPILCHQMIAEFFNRVYKEKSRVPITSRYIRDNLVAWVTQGKELHEKGWVGDAKTGDLQEQFNIATVKLYESAEDGRLSIGKDKPFREENTGSDSLVRAEEDSTAVTNENGHISSEKNLKKDRRESIRNQILTLDLNDEDFFQNVMKVLSAIDEPELRQYVIVISELVSMEMDDGKTVREKLRDVELNINRLQVDIKEIKEMLVTLINK</sequence>
<dbReference type="AlphaFoldDB" id="A0A6C1DW05"/>
<proteinExistence type="predicted"/>
<accession>A0A6C1DW05</accession>
<organism evidence="3 4">
    <name type="scientific">Saccharomyces pastorianus</name>
    <name type="common">Lager yeast</name>
    <name type="synonym">Saccharomyces cerevisiae x Saccharomyces eubayanus</name>
    <dbReference type="NCBI Taxonomy" id="27292"/>
    <lineage>
        <taxon>Eukaryota</taxon>
        <taxon>Fungi</taxon>
        <taxon>Dikarya</taxon>
        <taxon>Ascomycota</taxon>
        <taxon>Saccharomycotina</taxon>
        <taxon>Saccharomycetes</taxon>
        <taxon>Saccharomycetales</taxon>
        <taxon>Saccharomycetaceae</taxon>
        <taxon>Saccharomyces</taxon>
    </lineage>
</organism>
<evidence type="ECO:0000313" key="4">
    <source>
        <dbReference type="Proteomes" id="UP000501346"/>
    </source>
</evidence>
<dbReference type="OrthoDB" id="4044877at2759"/>
<gene>
    <name evidence="3" type="primary">SRL2_1</name>
    <name evidence="3" type="ORF">GRS66_003413</name>
</gene>
<reference evidence="3 4" key="1">
    <citation type="journal article" date="2019" name="BMC Genomics">
        <title>Chromosome level assembly and comparative genome analysis confirm lager-brewing yeasts originated from a single hybridization.</title>
        <authorList>
            <person name="Salazar A.N."/>
            <person name="Gorter de Vries A.R."/>
            <person name="van den Broek M."/>
            <person name="Brouwers N."/>
            <person name="de la Torre Cortes P."/>
            <person name="Kuijpers N.G.A."/>
            <person name="Daran J.G."/>
            <person name="Abeel T."/>
        </authorList>
    </citation>
    <scope>NUCLEOTIDE SEQUENCE [LARGE SCALE GENOMIC DNA]</scope>
    <source>
        <strain evidence="3 4">CBS 1483</strain>
    </source>
</reference>
<feature type="region of interest" description="Disordered" evidence="2">
    <location>
        <begin position="284"/>
        <end position="303"/>
    </location>
</feature>
<name>A0A6C1DW05_SACPS</name>
<evidence type="ECO:0000256" key="1">
    <source>
        <dbReference type="SAM" id="Coils"/>
    </source>
</evidence>
<keyword evidence="4" id="KW-1185">Reference proteome</keyword>
<keyword evidence="1" id="KW-0175">Coiled coil</keyword>